<comment type="caution">
    <text evidence="5">The sequence shown here is derived from an EMBL/GenBank/DDBJ whole genome shotgun (WGS) entry which is preliminary data.</text>
</comment>
<dbReference type="SUPFAM" id="SSF56214">
    <property type="entry name" value="4'-phosphopantetheinyl transferase"/>
    <property type="match status" value="2"/>
</dbReference>
<dbReference type="PANTHER" id="PTHR12215:SF10">
    <property type="entry name" value="L-AMINOADIPATE-SEMIALDEHYDE DEHYDROGENASE-PHOSPHOPANTETHEINYL TRANSFERASE"/>
    <property type="match status" value="1"/>
</dbReference>
<sequence>MPSQTPPSPTPPNLQTIPLPAGLAGRVEVRLLDLASAEAALPLALSLLSAAERARARRYRHPVDTQSFALTRASLRQWLATQLGQATERIDIITGPHGKPRLADGALHFNVAHAGRYALLALSATHEIGVDIEAIDHQRPWADIARQAFSAQEQALSSDAESFYRIWTAKEAVVKSWGSGIDDALTSFSAIPAEGRLQLLASTWLPQLPHTEAWSLPAPEGYAAALAVLGDDLP</sequence>
<dbReference type="InterPro" id="IPR055066">
    <property type="entry name" value="AASDHPPT_N"/>
</dbReference>
<evidence type="ECO:0000313" key="5">
    <source>
        <dbReference type="EMBL" id="MEN3070749.1"/>
    </source>
</evidence>
<dbReference type="Gene3D" id="3.90.470.20">
    <property type="entry name" value="4'-phosphopantetheinyl transferase domain"/>
    <property type="match status" value="1"/>
</dbReference>
<keyword evidence="6" id="KW-1185">Reference proteome</keyword>
<dbReference type="InterPro" id="IPR008278">
    <property type="entry name" value="4-PPantetheinyl_Trfase_dom"/>
</dbReference>
<proteinExistence type="inferred from homology"/>
<evidence type="ECO:0000259" key="3">
    <source>
        <dbReference type="Pfam" id="PF01648"/>
    </source>
</evidence>
<keyword evidence="2 5" id="KW-0808">Transferase</keyword>
<organism evidence="5 6">
    <name type="scientific">Uliginosibacterium sediminicola</name>
    <dbReference type="NCBI Taxonomy" id="2024550"/>
    <lineage>
        <taxon>Bacteria</taxon>
        <taxon>Pseudomonadati</taxon>
        <taxon>Pseudomonadota</taxon>
        <taxon>Betaproteobacteria</taxon>
        <taxon>Rhodocyclales</taxon>
        <taxon>Zoogloeaceae</taxon>
        <taxon>Uliginosibacterium</taxon>
    </lineage>
</organism>
<dbReference type="InterPro" id="IPR037143">
    <property type="entry name" value="4-PPantetheinyl_Trfase_dom_sf"/>
</dbReference>
<gene>
    <name evidence="5" type="ORF">ABDB84_19855</name>
</gene>
<comment type="similarity">
    <text evidence="1">Belongs to the P-Pant transferase superfamily. Gsp/Sfp/HetI/AcpT family.</text>
</comment>
<evidence type="ECO:0000256" key="1">
    <source>
        <dbReference type="ARBA" id="ARBA00010990"/>
    </source>
</evidence>
<name>A0ABU9Z3Z0_9RHOO</name>
<dbReference type="Proteomes" id="UP001410394">
    <property type="component" value="Unassembled WGS sequence"/>
</dbReference>
<protein>
    <submittedName>
        <fullName evidence="5">4'-phosphopantetheinyl transferase superfamily protein</fullName>
    </submittedName>
</protein>
<evidence type="ECO:0000313" key="6">
    <source>
        <dbReference type="Proteomes" id="UP001410394"/>
    </source>
</evidence>
<dbReference type="RefSeq" id="WP_345921527.1">
    <property type="nucleotide sequence ID" value="NZ_JBDIVE010000019.1"/>
</dbReference>
<dbReference type="Pfam" id="PF22624">
    <property type="entry name" value="AASDHPPT_N"/>
    <property type="match status" value="1"/>
</dbReference>
<feature type="domain" description="4'-phosphopantetheinyl transferase" evidence="3">
    <location>
        <begin position="128"/>
        <end position="201"/>
    </location>
</feature>
<evidence type="ECO:0000259" key="4">
    <source>
        <dbReference type="Pfam" id="PF22624"/>
    </source>
</evidence>
<accession>A0ABU9Z3Z0</accession>
<dbReference type="PANTHER" id="PTHR12215">
    <property type="entry name" value="PHOSPHOPANTETHEINE TRANSFERASE"/>
    <property type="match status" value="1"/>
</dbReference>
<evidence type="ECO:0000256" key="2">
    <source>
        <dbReference type="ARBA" id="ARBA00022679"/>
    </source>
</evidence>
<reference evidence="5 6" key="1">
    <citation type="journal article" date="2018" name="Int. J. Syst. Evol. Microbiol.">
        <title>Uliginosibacterium sediminicola sp. nov., isolated from freshwater sediment.</title>
        <authorList>
            <person name="Hwang W.M."/>
            <person name="Kim S.M."/>
            <person name="Kang K."/>
            <person name="Ahn T.Y."/>
        </authorList>
    </citation>
    <scope>NUCLEOTIDE SEQUENCE [LARGE SCALE GENOMIC DNA]</scope>
    <source>
        <strain evidence="5 6">M1-21</strain>
    </source>
</reference>
<dbReference type="Pfam" id="PF01648">
    <property type="entry name" value="ACPS"/>
    <property type="match status" value="1"/>
</dbReference>
<dbReference type="InterPro" id="IPR050559">
    <property type="entry name" value="P-Pant_transferase_sf"/>
</dbReference>
<dbReference type="GO" id="GO:0016740">
    <property type="term" value="F:transferase activity"/>
    <property type="evidence" value="ECO:0007669"/>
    <property type="project" value="UniProtKB-KW"/>
</dbReference>
<feature type="domain" description="4'-phosphopantetheinyl transferase N-terminal" evidence="4">
    <location>
        <begin position="40"/>
        <end position="121"/>
    </location>
</feature>
<dbReference type="EMBL" id="JBDIVE010000019">
    <property type="protein sequence ID" value="MEN3070749.1"/>
    <property type="molecule type" value="Genomic_DNA"/>
</dbReference>